<feature type="domain" description="YetF C-terminal" evidence="9">
    <location>
        <begin position="92"/>
        <end position="163"/>
    </location>
</feature>
<dbReference type="HOGENOM" id="CLU_077149_3_2_11"/>
<feature type="region of interest" description="Disordered" evidence="7">
    <location>
        <begin position="156"/>
        <end position="186"/>
    </location>
</feature>
<comment type="subcellular location">
    <subcellularLocation>
        <location evidence="1">Cell membrane</location>
        <topology evidence="1">Multi-pass membrane protein</topology>
    </subcellularLocation>
</comment>
<feature type="transmembrane region" description="Helical" evidence="8">
    <location>
        <begin position="12"/>
        <end position="31"/>
    </location>
</feature>
<evidence type="ECO:0000313" key="10">
    <source>
        <dbReference type="EMBL" id="AGS33746.1"/>
    </source>
</evidence>
<keyword evidence="4 8" id="KW-0812">Transmembrane</keyword>
<evidence type="ECO:0000256" key="3">
    <source>
        <dbReference type="ARBA" id="ARBA00022475"/>
    </source>
</evidence>
<evidence type="ECO:0000256" key="6">
    <source>
        <dbReference type="ARBA" id="ARBA00023136"/>
    </source>
</evidence>
<dbReference type="eggNOG" id="COG2323">
    <property type="taxonomic scope" value="Bacteria"/>
</dbReference>
<dbReference type="PANTHER" id="PTHR34582">
    <property type="entry name" value="UPF0702 TRANSMEMBRANE PROTEIN YCAP"/>
    <property type="match status" value="1"/>
</dbReference>
<dbReference type="RefSeq" id="WP_020933681.1">
    <property type="nucleotide sequence ID" value="NC_021915.1"/>
</dbReference>
<sequence>MDWLSVITPTMPVLEIIARGTVTFLLLYALLRLVGRRESASVGMTDVLVIVLIADAASTGMVGDSETLADGFLLVVVILFWSLAVDALSYWFPWFRKFAKAGPRSLIEDGELVRKTMRREFMTEGEVLSQLRMNGIEDLDQVRRVYLEGNGGISIITEDDDDSAEESAQRHGRNHPSRDVMDDPEG</sequence>
<dbReference type="AlphaFoldDB" id="S5TFN2"/>
<feature type="transmembrane region" description="Helical" evidence="8">
    <location>
        <begin position="43"/>
        <end position="62"/>
    </location>
</feature>
<dbReference type="Proteomes" id="UP000015388">
    <property type="component" value="Chromosome"/>
</dbReference>
<gene>
    <name evidence="10" type="ORF">B841_01315</name>
</gene>
<evidence type="ECO:0000256" key="2">
    <source>
        <dbReference type="ARBA" id="ARBA00006448"/>
    </source>
</evidence>
<dbReference type="OrthoDB" id="8617494at2"/>
<feature type="compositionally biased region" description="Basic and acidic residues" evidence="7">
    <location>
        <begin position="176"/>
        <end position="186"/>
    </location>
</feature>
<comment type="similarity">
    <text evidence="2">Belongs to the UPF0702 family.</text>
</comment>
<evidence type="ECO:0000313" key="11">
    <source>
        <dbReference type="Proteomes" id="UP000015388"/>
    </source>
</evidence>
<dbReference type="Pfam" id="PF04239">
    <property type="entry name" value="DUF421"/>
    <property type="match status" value="1"/>
</dbReference>
<dbReference type="PATRIC" id="fig|1224163.3.peg.266"/>
<organism evidence="10 11">
    <name type="scientific">Corynebacterium maris DSM 45190</name>
    <dbReference type="NCBI Taxonomy" id="1224163"/>
    <lineage>
        <taxon>Bacteria</taxon>
        <taxon>Bacillati</taxon>
        <taxon>Actinomycetota</taxon>
        <taxon>Actinomycetes</taxon>
        <taxon>Mycobacteriales</taxon>
        <taxon>Corynebacteriaceae</taxon>
        <taxon>Corynebacterium</taxon>
    </lineage>
</organism>
<keyword evidence="6 8" id="KW-0472">Membrane</keyword>
<evidence type="ECO:0000259" key="9">
    <source>
        <dbReference type="Pfam" id="PF04239"/>
    </source>
</evidence>
<dbReference type="PANTHER" id="PTHR34582:SF6">
    <property type="entry name" value="UPF0702 TRANSMEMBRANE PROTEIN YCAP"/>
    <property type="match status" value="1"/>
</dbReference>
<evidence type="ECO:0000256" key="4">
    <source>
        <dbReference type="ARBA" id="ARBA00022692"/>
    </source>
</evidence>
<dbReference type="EMBL" id="CP003924">
    <property type="protein sequence ID" value="AGS33746.1"/>
    <property type="molecule type" value="Genomic_DNA"/>
</dbReference>
<accession>S5TFN2</accession>
<feature type="transmembrane region" description="Helical" evidence="8">
    <location>
        <begin position="68"/>
        <end position="92"/>
    </location>
</feature>
<keyword evidence="5 8" id="KW-1133">Transmembrane helix</keyword>
<dbReference type="GO" id="GO:0005886">
    <property type="term" value="C:plasma membrane"/>
    <property type="evidence" value="ECO:0007669"/>
    <property type="project" value="UniProtKB-SubCell"/>
</dbReference>
<protein>
    <submittedName>
        <fullName evidence="10">Membrane protein</fullName>
    </submittedName>
</protein>
<dbReference type="InterPro" id="IPR023090">
    <property type="entry name" value="UPF0702_alpha/beta_dom_sf"/>
</dbReference>
<evidence type="ECO:0000256" key="8">
    <source>
        <dbReference type="SAM" id="Phobius"/>
    </source>
</evidence>
<keyword evidence="3" id="KW-1003">Cell membrane</keyword>
<reference evidence="10 11" key="1">
    <citation type="submission" date="2012-11" db="EMBL/GenBank/DDBJ databases">
        <title>The complete genome sequence of Corynebacterium maris Coryn-1 (=DSM 45190).</title>
        <authorList>
            <person name="Schaffert L."/>
            <person name="Albersmeier A."/>
            <person name="Kalinowski J."/>
            <person name="Ruckert C."/>
        </authorList>
    </citation>
    <scope>NUCLEOTIDE SEQUENCE [LARGE SCALE GENOMIC DNA]</scope>
    <source>
        <strain evidence="11">Coryn-1</strain>
    </source>
</reference>
<dbReference type="STRING" id="1224163.B841_01315"/>
<evidence type="ECO:0000256" key="1">
    <source>
        <dbReference type="ARBA" id="ARBA00004651"/>
    </source>
</evidence>
<keyword evidence="11" id="KW-1185">Reference proteome</keyword>
<evidence type="ECO:0000256" key="7">
    <source>
        <dbReference type="SAM" id="MobiDB-lite"/>
    </source>
</evidence>
<name>S5TFN2_9CORY</name>
<evidence type="ECO:0000256" key="5">
    <source>
        <dbReference type="ARBA" id="ARBA00022989"/>
    </source>
</evidence>
<proteinExistence type="inferred from homology"/>
<dbReference type="KEGG" id="cmd:B841_01315"/>
<dbReference type="InterPro" id="IPR007353">
    <property type="entry name" value="DUF421"/>
</dbReference>
<dbReference type="Gene3D" id="3.30.240.20">
    <property type="entry name" value="bsu07140 like domains"/>
    <property type="match status" value="1"/>
</dbReference>